<organism evidence="1 2">
    <name type="scientific">Cryobacterium flavum</name>
    <dbReference type="NCBI Taxonomy" id="1424659"/>
    <lineage>
        <taxon>Bacteria</taxon>
        <taxon>Bacillati</taxon>
        <taxon>Actinomycetota</taxon>
        <taxon>Actinomycetes</taxon>
        <taxon>Micrococcales</taxon>
        <taxon>Microbacteriaceae</taxon>
        <taxon>Cryobacterium</taxon>
    </lineage>
</organism>
<dbReference type="Gene3D" id="3.40.50.150">
    <property type="entry name" value="Vaccinia Virus protein VP39"/>
    <property type="match status" value="1"/>
</dbReference>
<dbReference type="STRING" id="1424659.SAMN05216368_10742"/>
<name>A0A5E9G0C5_9MICO</name>
<dbReference type="EMBL" id="FNIB01000007">
    <property type="protein sequence ID" value="SDN73571.1"/>
    <property type="molecule type" value="Genomic_DNA"/>
</dbReference>
<dbReference type="Proteomes" id="UP000199639">
    <property type="component" value="Unassembled WGS sequence"/>
</dbReference>
<dbReference type="AlphaFoldDB" id="A0A5E9G0C5"/>
<dbReference type="Gene3D" id="1.10.8.10">
    <property type="entry name" value="DNA helicase RuvA subunit, C-terminal domain"/>
    <property type="match status" value="1"/>
</dbReference>
<evidence type="ECO:0000313" key="2">
    <source>
        <dbReference type="Proteomes" id="UP000199639"/>
    </source>
</evidence>
<dbReference type="GO" id="GO:0008168">
    <property type="term" value="F:methyltransferase activity"/>
    <property type="evidence" value="ECO:0007669"/>
    <property type="project" value="UniProtKB-KW"/>
</dbReference>
<dbReference type="InterPro" id="IPR029063">
    <property type="entry name" value="SAM-dependent_MTases_sf"/>
</dbReference>
<keyword evidence="1" id="KW-0808">Transferase</keyword>
<reference evidence="1 2" key="1">
    <citation type="submission" date="2016-10" db="EMBL/GenBank/DDBJ databases">
        <authorList>
            <person name="Varghese N."/>
            <person name="Submissions S."/>
        </authorList>
    </citation>
    <scope>NUCLEOTIDE SEQUENCE [LARGE SCALE GENOMIC DNA]</scope>
    <source>
        <strain evidence="1 2">CGMCC 1.11215</strain>
    </source>
</reference>
<dbReference type="PANTHER" id="PTHR18895">
    <property type="entry name" value="HEMK METHYLTRANSFERASE"/>
    <property type="match status" value="1"/>
</dbReference>
<dbReference type="InterPro" id="IPR050320">
    <property type="entry name" value="N5-glutamine_MTase"/>
</dbReference>
<dbReference type="SUPFAM" id="SSF53335">
    <property type="entry name" value="S-adenosyl-L-methionine-dependent methyltransferases"/>
    <property type="match status" value="1"/>
</dbReference>
<protein>
    <submittedName>
        <fullName evidence="1">Release factor glutamine methyltransferase</fullName>
    </submittedName>
</protein>
<evidence type="ECO:0000313" key="1">
    <source>
        <dbReference type="EMBL" id="SDN73571.1"/>
    </source>
</evidence>
<dbReference type="RefSeq" id="WP_338061571.1">
    <property type="nucleotide sequence ID" value="NZ_FNIB01000007.1"/>
</dbReference>
<dbReference type="GO" id="GO:0032259">
    <property type="term" value="P:methylation"/>
    <property type="evidence" value="ECO:0007669"/>
    <property type="project" value="UniProtKB-KW"/>
</dbReference>
<gene>
    <name evidence="1" type="ORF">SAMN05216368_10742</name>
</gene>
<proteinExistence type="predicted"/>
<keyword evidence="1" id="KW-0489">Methyltransferase</keyword>
<sequence length="114" mass="12045">MPAPHLASITAQLRAAGCVFADEEAALLLSVAQSPGDLAAMVARRVDGLPLEQILGWAEFCGLRILVDPGVFVPRRRTEFLVTQALALCPRDALVVDLCCGSGAVALPQRMPAH</sequence>
<accession>A0A5E9G0C5</accession>
<dbReference type="PANTHER" id="PTHR18895:SF74">
    <property type="entry name" value="MTRF1L RELEASE FACTOR GLUTAMINE METHYLTRANSFERASE"/>
    <property type="match status" value="1"/>
</dbReference>